<dbReference type="GO" id="GO:0016811">
    <property type="term" value="F:hydrolase activity, acting on carbon-nitrogen (but not peptide) bonds, in linear amides"/>
    <property type="evidence" value="ECO:0007669"/>
    <property type="project" value="UniProtKB-ARBA"/>
</dbReference>
<comment type="caution">
    <text evidence="4">The sequence shown here is derived from an EMBL/GenBank/DDBJ whole genome shotgun (WGS) entry which is preliminary data.</text>
</comment>
<dbReference type="Gene3D" id="3.60.20.30">
    <property type="entry name" value="(Glycosyl)asparaginase"/>
    <property type="match status" value="1"/>
</dbReference>
<dbReference type="PANTHER" id="PTHR10188:SF6">
    <property type="entry name" value="N(4)-(BETA-N-ACETYLGLUCOSAMINYL)-L-ASPARAGINASE"/>
    <property type="match status" value="1"/>
</dbReference>
<dbReference type="AlphaFoldDB" id="A0A9E2BFV1"/>
<dbReference type="EMBL" id="QLTW01000025">
    <property type="protein sequence ID" value="MBT9144826.1"/>
    <property type="molecule type" value="Genomic_DNA"/>
</dbReference>
<reference evidence="4 5" key="1">
    <citation type="journal article" date="2021" name="bioRxiv">
        <title>Unique metabolic strategies in Hadean analogues reveal hints for primordial physiology.</title>
        <authorList>
            <person name="Nobu M.K."/>
            <person name="Nakai R."/>
            <person name="Tamazawa S."/>
            <person name="Mori H."/>
            <person name="Toyoda A."/>
            <person name="Ijiri A."/>
            <person name="Suzuki S."/>
            <person name="Kurokawa K."/>
            <person name="Kamagata Y."/>
            <person name="Tamaki H."/>
        </authorList>
    </citation>
    <scope>NUCLEOTIDE SEQUENCE [LARGE SCALE GENOMIC DNA]</scope>
    <source>
        <strain evidence="4">BS525</strain>
    </source>
</reference>
<accession>A0A9E2BFV1</accession>
<dbReference type="GO" id="GO:0008798">
    <property type="term" value="F:beta-aspartyl-peptidase activity"/>
    <property type="evidence" value="ECO:0007669"/>
    <property type="project" value="UniProtKB-EC"/>
</dbReference>
<dbReference type="Pfam" id="PF01112">
    <property type="entry name" value="Asparaginase_2"/>
    <property type="match status" value="1"/>
</dbReference>
<dbReference type="InterPro" id="IPR029055">
    <property type="entry name" value="Ntn_hydrolases_N"/>
</dbReference>
<evidence type="ECO:0000256" key="3">
    <source>
        <dbReference type="PIRSR" id="PIRSR600246-3"/>
    </source>
</evidence>
<evidence type="ECO:0000313" key="4">
    <source>
        <dbReference type="EMBL" id="MBT9144826.1"/>
    </source>
</evidence>
<organism evidence="4 5">
    <name type="scientific">Psychracetigena formicireducens</name>
    <dbReference type="NCBI Taxonomy" id="2986056"/>
    <lineage>
        <taxon>Bacteria</taxon>
        <taxon>Bacillati</taxon>
        <taxon>Candidatus Lithacetigenota</taxon>
        <taxon>Candidatus Psychracetigena</taxon>
    </lineage>
</organism>
<sequence length="307" mass="33335">MKAIIVHGGAGRVVKNIEETRKGIQIALFNGYKLLTSKNDAVMAVVEAVKTMEDNPIFNCGTGSTLNILGEAEMDASLMFISHIGEEPKFGAVAVIKSVKNPILIAQKILEETDHLLLAGEGALRFARKLGFEPYNPVTEERLKQLEEYKQKGDFGYFSKLSNYLRWETVGAVAIDDKGGIAVATSTGGILGKLPGRVGDTAIIGGGTYVSSFGGASATGHGEGIMKLLLTEYATNLMSGYPATYPFLGEHAPAFHGVYNPDLRWNTPLVAYFLPRLFHFHDSIGFQFCRRWVEGCLGSQTQILNPT</sequence>
<protein>
    <submittedName>
        <fullName evidence="4">Isoaspartyl peptidase</fullName>
        <ecNumber evidence="4">3.4.19.5</ecNumber>
    </submittedName>
</protein>
<dbReference type="SUPFAM" id="SSF56235">
    <property type="entry name" value="N-terminal nucleophile aminohydrolases (Ntn hydrolases)"/>
    <property type="match status" value="1"/>
</dbReference>
<dbReference type="GO" id="GO:0005737">
    <property type="term" value="C:cytoplasm"/>
    <property type="evidence" value="ECO:0007669"/>
    <property type="project" value="TreeGrafter"/>
</dbReference>
<feature type="site" description="Cleavage; by autolysis" evidence="3">
    <location>
        <begin position="168"/>
        <end position="169"/>
    </location>
</feature>
<feature type="binding site" evidence="2">
    <location>
        <begin position="197"/>
        <end position="200"/>
    </location>
    <ligand>
        <name>substrate</name>
    </ligand>
</feature>
<name>A0A9E2BFV1_PSYF1</name>
<proteinExistence type="predicted"/>
<dbReference type="InterPro" id="IPR000246">
    <property type="entry name" value="Peptidase_T2"/>
</dbReference>
<evidence type="ECO:0000256" key="1">
    <source>
        <dbReference type="PIRSR" id="PIRSR600246-1"/>
    </source>
</evidence>
<dbReference type="PANTHER" id="PTHR10188">
    <property type="entry name" value="L-ASPARAGINASE"/>
    <property type="match status" value="1"/>
</dbReference>
<evidence type="ECO:0000256" key="2">
    <source>
        <dbReference type="PIRSR" id="PIRSR600246-2"/>
    </source>
</evidence>
<dbReference type="Proteomes" id="UP000811545">
    <property type="component" value="Unassembled WGS sequence"/>
</dbReference>
<gene>
    <name evidence="4" type="primary">iaaA</name>
    <name evidence="4" type="ORF">DDT42_00677</name>
</gene>
<feature type="active site" description="Nucleophile" evidence="1">
    <location>
        <position position="169"/>
    </location>
</feature>
<feature type="binding site" evidence="2">
    <location>
        <begin position="219"/>
        <end position="222"/>
    </location>
    <ligand>
        <name>substrate</name>
    </ligand>
</feature>
<dbReference type="EC" id="3.4.19.5" evidence="4"/>
<evidence type="ECO:0000313" key="5">
    <source>
        <dbReference type="Proteomes" id="UP000811545"/>
    </source>
</evidence>
<keyword evidence="4" id="KW-0378">Hydrolase</keyword>